<keyword evidence="3" id="KW-0067">ATP-binding</keyword>
<feature type="domain" description="Helicase C-terminal" evidence="2">
    <location>
        <begin position="430"/>
        <end position="595"/>
    </location>
</feature>
<dbReference type="GO" id="GO:0005829">
    <property type="term" value="C:cytosol"/>
    <property type="evidence" value="ECO:0007669"/>
    <property type="project" value="TreeGrafter"/>
</dbReference>
<dbReference type="CDD" id="cd18032">
    <property type="entry name" value="DEXHc_RE_I_III_res"/>
    <property type="match status" value="1"/>
</dbReference>
<dbReference type="InterPro" id="IPR025202">
    <property type="entry name" value="PLD-like_dom"/>
</dbReference>
<gene>
    <name evidence="3" type="ORF">IE331_00025</name>
</gene>
<dbReference type="RefSeq" id="WP_192139290.1">
    <property type="nucleotide sequence ID" value="NZ_JACYXZ010000001.1"/>
</dbReference>
<dbReference type="InterPro" id="IPR021835">
    <property type="entry name" value="DUF3427"/>
</dbReference>
<dbReference type="EMBL" id="JACYXZ010000001">
    <property type="protein sequence ID" value="MBD8867999.1"/>
    <property type="molecule type" value="Genomic_DNA"/>
</dbReference>
<keyword evidence="3" id="KW-0347">Helicase</keyword>
<dbReference type="InterPro" id="IPR058403">
    <property type="entry name" value="DUF8090"/>
</dbReference>
<feature type="domain" description="Helicase ATP-binding" evidence="1">
    <location>
        <begin position="232"/>
        <end position="384"/>
    </location>
</feature>
<organism evidence="3 4">
    <name type="scientific">Nocardioides donggukensis</name>
    <dbReference type="NCBI Taxonomy" id="2774019"/>
    <lineage>
        <taxon>Bacteria</taxon>
        <taxon>Bacillati</taxon>
        <taxon>Actinomycetota</taxon>
        <taxon>Actinomycetes</taxon>
        <taxon>Propionibacteriales</taxon>
        <taxon>Nocardioidaceae</taxon>
        <taxon>Nocardioides</taxon>
    </lineage>
</organism>
<evidence type="ECO:0000259" key="1">
    <source>
        <dbReference type="PROSITE" id="PS51192"/>
    </source>
</evidence>
<dbReference type="SMART" id="SM00490">
    <property type="entry name" value="HELICc"/>
    <property type="match status" value="1"/>
</dbReference>
<dbReference type="PROSITE" id="PS51192">
    <property type="entry name" value="HELICASE_ATP_BIND_1"/>
    <property type="match status" value="1"/>
</dbReference>
<dbReference type="InterPro" id="IPR014001">
    <property type="entry name" value="Helicase_ATP-bd"/>
</dbReference>
<dbReference type="CDD" id="cd18799">
    <property type="entry name" value="SF2_C_EcoAI-like"/>
    <property type="match status" value="1"/>
</dbReference>
<dbReference type="Gene3D" id="3.30.870.10">
    <property type="entry name" value="Endonuclease Chain A"/>
    <property type="match status" value="1"/>
</dbReference>
<dbReference type="GO" id="GO:0005524">
    <property type="term" value="F:ATP binding"/>
    <property type="evidence" value="ECO:0007669"/>
    <property type="project" value="InterPro"/>
</dbReference>
<reference evidence="3" key="1">
    <citation type="submission" date="2020-09" db="EMBL/GenBank/DDBJ databases">
        <title>Nocardioides sp. strain MJB4 16S ribosomal RNA gene Genome sequencing and assembly.</title>
        <authorList>
            <person name="Kim I."/>
        </authorList>
    </citation>
    <scope>NUCLEOTIDE SEQUENCE</scope>
    <source>
        <strain evidence="3">MJB4</strain>
    </source>
</reference>
<dbReference type="GO" id="GO:0004386">
    <property type="term" value="F:helicase activity"/>
    <property type="evidence" value="ECO:0007669"/>
    <property type="project" value="UniProtKB-KW"/>
</dbReference>
<dbReference type="PROSITE" id="PS51194">
    <property type="entry name" value="HELICASE_CTER"/>
    <property type="match status" value="1"/>
</dbReference>
<dbReference type="Pfam" id="PF11907">
    <property type="entry name" value="DUF3427"/>
    <property type="match status" value="1"/>
</dbReference>
<dbReference type="Proteomes" id="UP000616839">
    <property type="component" value="Unassembled WGS sequence"/>
</dbReference>
<dbReference type="InterPro" id="IPR050742">
    <property type="entry name" value="Helicase_Restrict-Modif_Enz"/>
</dbReference>
<proteinExistence type="predicted"/>
<accession>A0A927K167</accession>
<protein>
    <submittedName>
        <fullName evidence="3">DEAD/DEAH box helicase</fullName>
    </submittedName>
</protein>
<dbReference type="GO" id="GO:0003677">
    <property type="term" value="F:DNA binding"/>
    <property type="evidence" value="ECO:0007669"/>
    <property type="project" value="InterPro"/>
</dbReference>
<dbReference type="InterPro" id="IPR027417">
    <property type="entry name" value="P-loop_NTPase"/>
</dbReference>
<dbReference type="Pfam" id="PF26350">
    <property type="entry name" value="DUF8090"/>
    <property type="match status" value="1"/>
</dbReference>
<sequence length="965" mass="108072">MSAEFIWPSGFDLDIEFGYLNPNVVAPKRHNPRIVLNTDGTSVLRTLREELSQCRSFLFSVAFVTPRAIALIKQELVDFQGAGRIVTSDYLAFNSPEAFQELLNLRRLDIDVRIHPAKAFHPKGYIFERPDSVTAMMGSSNLTENALVRNHEWNLKVTAALQSDLGDQLAELIAGQVEESAPLTDEWVSNYAANYAPPGPRPTHDAAPAEEAETAEIVPNQMQEIALAAIEGVRLAGHDRAIIISATGTGKTILSALDVCAVDPVRLLFVVHREQILDHTISEYRRVLGGSERDYGKLTGSQKQGDRRYVFATVQTLSQPDVLGTFKPDAFDYVIIDEAHRAASLTHRRVMEHFQPEFMLGMTATPERTDGFNVFELFEYNVPYEIRLNHALEEEMLTPFHYYGVADLTFADGRTTNDDSDLRVLISPERVDHLLCALEIYGHAGVAPQGLIFCSRKDEARALATALNERSVRGRQLRTVALTGDDSITDRERRVVELERGELDYILTVDVFNEGVDIPCVNQVVMLRQTQSAIVFVQQLGRGLRKAADKSHLVVIDFIGNYTNNFLIPIALFGDESLNKESLRRSLIAAEESGVLPGLSSVRFDRIAQERVLRSITETRLDSMQNIKKSIDVLRNRLGRVPALSDFLRFESVDPVLIATKGRHYPELLERLYKSHDTGLNQTEGKALELLSHEVLTARRLHEQALVRLLLQRGSVGTAEIEATFARGGIACTKLQVRSAIDTLTLAQHAEVDIKRYGSGLATMRGDRVELRADVRSAYRAEGAFAGAVDDLLDTAQELVEGRYLPGRPFTPGRQYSRKETTRLLTMPRKWTSTLYGYKADRESMTCPIFVTLHKADHVTASTAYEDTLLDRHTMLWYTKSNRRLDSPVEASIIAGEFELHVFVKKDDAEGSDFYYLGQAAASDAEQSKMPDGKGQPLDVVRMMLRFEEPIESALFDYFHPEITA</sequence>
<evidence type="ECO:0000313" key="4">
    <source>
        <dbReference type="Proteomes" id="UP000616839"/>
    </source>
</evidence>
<keyword evidence="4" id="KW-1185">Reference proteome</keyword>
<comment type="caution">
    <text evidence="3">The sequence shown here is derived from an EMBL/GenBank/DDBJ whole genome shotgun (WGS) entry which is preliminary data.</text>
</comment>
<keyword evidence="3" id="KW-0547">Nucleotide-binding</keyword>
<dbReference type="GO" id="GO:0016787">
    <property type="term" value="F:hydrolase activity"/>
    <property type="evidence" value="ECO:0007669"/>
    <property type="project" value="InterPro"/>
</dbReference>
<evidence type="ECO:0000313" key="3">
    <source>
        <dbReference type="EMBL" id="MBD8867999.1"/>
    </source>
</evidence>
<keyword evidence="3" id="KW-0378">Hydrolase</keyword>
<dbReference type="SUPFAM" id="SSF52540">
    <property type="entry name" value="P-loop containing nucleoside triphosphate hydrolases"/>
    <property type="match status" value="1"/>
</dbReference>
<dbReference type="Pfam" id="PF13091">
    <property type="entry name" value="PLDc_2"/>
    <property type="match status" value="1"/>
</dbReference>
<name>A0A927K167_9ACTN</name>
<dbReference type="InterPro" id="IPR001650">
    <property type="entry name" value="Helicase_C-like"/>
</dbReference>
<dbReference type="SUPFAM" id="SSF56024">
    <property type="entry name" value="Phospholipase D/nuclease"/>
    <property type="match status" value="1"/>
</dbReference>
<dbReference type="CDD" id="cd09204">
    <property type="entry name" value="PLDc_N_DEXD_b2"/>
    <property type="match status" value="1"/>
</dbReference>
<dbReference type="InterPro" id="IPR006935">
    <property type="entry name" value="Helicase/UvrB_N"/>
</dbReference>
<dbReference type="AlphaFoldDB" id="A0A927K167"/>
<dbReference type="PANTHER" id="PTHR47396">
    <property type="entry name" value="TYPE I RESTRICTION ENZYME ECOKI R PROTEIN"/>
    <property type="match status" value="1"/>
</dbReference>
<dbReference type="PANTHER" id="PTHR47396:SF1">
    <property type="entry name" value="ATP-DEPENDENT HELICASE IRC3-RELATED"/>
    <property type="match status" value="1"/>
</dbReference>
<dbReference type="SMART" id="SM00487">
    <property type="entry name" value="DEXDc"/>
    <property type="match status" value="1"/>
</dbReference>
<evidence type="ECO:0000259" key="2">
    <source>
        <dbReference type="PROSITE" id="PS51194"/>
    </source>
</evidence>
<dbReference type="Gene3D" id="3.40.50.300">
    <property type="entry name" value="P-loop containing nucleotide triphosphate hydrolases"/>
    <property type="match status" value="2"/>
</dbReference>
<dbReference type="Pfam" id="PF00271">
    <property type="entry name" value="Helicase_C"/>
    <property type="match status" value="1"/>
</dbReference>
<dbReference type="Pfam" id="PF04851">
    <property type="entry name" value="ResIII"/>
    <property type="match status" value="1"/>
</dbReference>